<accession>A0AAE0LSZ0</accession>
<dbReference type="GO" id="GO:0004553">
    <property type="term" value="F:hydrolase activity, hydrolyzing O-glycosyl compounds"/>
    <property type="evidence" value="ECO:0007669"/>
    <property type="project" value="InterPro"/>
</dbReference>
<keyword evidence="2 4" id="KW-0378">Hydrolase</keyword>
<gene>
    <name evidence="7" type="ORF">B0H64DRAFT_342625</name>
</gene>
<keyword evidence="5" id="KW-0732">Signal</keyword>
<dbReference type="Gene3D" id="2.60.120.200">
    <property type="match status" value="1"/>
</dbReference>
<sequence>MVPVTMARLNRLLPFCTLLTGTVSGAAVDTTLRPRATEFNNPVLWEDYPDLDVFRVGSVFYYSSSTFAYSPGAPVLKSYDLVNWTPVTHSVPTLNFGDQYNLTDGTPGAYVKGIWASTLRYRESNDKFYWYGCIGFGKTYIWTSSGTGAGTNDGEVDPSKWQWESHPPIDSCYYDSGLFIDDDDTMYVAYGNPNIEIAQLSADGLSQVRSQTVFTPQSGTTIEGARMYKVDGAYYILVTRPADAEYVLKSTSGPLGPYTQRTLVSRINGPLANAGFSHQGGMVDAPDGTWYYVAFMDAYPGGRIPVVAPLAWTDDGWPELVTDDQGNWGKSYPVPVETSKTVPDSNELEEFKGSELSHHWEWNHNPDTSKWAFAEGDQGGLVLQTATVTDDLFGARNTLTRRIAGPKSSGTFRLDVSKMKDGDRAGAVLFRDRAGYIGVWKEGNEARIVVVDDLRLTEGTWTTASTGRTAETGPTVSDTADVWFRIEADITPAFGTNTERTTSFAYSVDGGNTFVKLGPALKMTNAWNYFTGYRFGVFNFGTKDLGGEVTVKSFQMEPL</sequence>
<dbReference type="EMBL" id="JAUEPN010000004">
    <property type="protein sequence ID" value="KAK3296403.1"/>
    <property type="molecule type" value="Genomic_DNA"/>
</dbReference>
<reference evidence="7" key="1">
    <citation type="journal article" date="2023" name="Mol. Phylogenet. Evol.">
        <title>Genome-scale phylogeny and comparative genomics of the fungal order Sordariales.</title>
        <authorList>
            <person name="Hensen N."/>
            <person name="Bonometti L."/>
            <person name="Westerberg I."/>
            <person name="Brannstrom I.O."/>
            <person name="Guillou S."/>
            <person name="Cros-Aarteil S."/>
            <person name="Calhoun S."/>
            <person name="Haridas S."/>
            <person name="Kuo A."/>
            <person name="Mondo S."/>
            <person name="Pangilinan J."/>
            <person name="Riley R."/>
            <person name="LaButti K."/>
            <person name="Andreopoulos B."/>
            <person name="Lipzen A."/>
            <person name="Chen C."/>
            <person name="Yan M."/>
            <person name="Daum C."/>
            <person name="Ng V."/>
            <person name="Clum A."/>
            <person name="Steindorff A."/>
            <person name="Ohm R.A."/>
            <person name="Martin F."/>
            <person name="Silar P."/>
            <person name="Natvig D.O."/>
            <person name="Lalanne C."/>
            <person name="Gautier V."/>
            <person name="Ament-Velasquez S.L."/>
            <person name="Kruys A."/>
            <person name="Hutchinson M.I."/>
            <person name="Powell A.J."/>
            <person name="Barry K."/>
            <person name="Miller A.N."/>
            <person name="Grigoriev I.V."/>
            <person name="Debuchy R."/>
            <person name="Gladieux P."/>
            <person name="Hiltunen Thoren M."/>
            <person name="Johannesson H."/>
        </authorList>
    </citation>
    <scope>NUCLEOTIDE SEQUENCE</scope>
    <source>
        <strain evidence="7">CBS 168.71</strain>
    </source>
</reference>
<dbReference type="RefSeq" id="XP_062659917.1">
    <property type="nucleotide sequence ID" value="XM_062801261.1"/>
</dbReference>
<dbReference type="InterPro" id="IPR051795">
    <property type="entry name" value="Glycosyl_Hydrlase_43"/>
</dbReference>
<dbReference type="Pfam" id="PF17851">
    <property type="entry name" value="GH43_C2"/>
    <property type="match status" value="1"/>
</dbReference>
<evidence type="ECO:0000313" key="8">
    <source>
        <dbReference type="Proteomes" id="UP001278766"/>
    </source>
</evidence>
<dbReference type="Proteomes" id="UP001278766">
    <property type="component" value="Unassembled WGS sequence"/>
</dbReference>
<feature type="signal peptide" evidence="5">
    <location>
        <begin position="1"/>
        <end position="25"/>
    </location>
</feature>
<evidence type="ECO:0000256" key="2">
    <source>
        <dbReference type="ARBA" id="ARBA00022801"/>
    </source>
</evidence>
<dbReference type="InterPro" id="IPR041542">
    <property type="entry name" value="GH43_C2"/>
</dbReference>
<dbReference type="InterPro" id="IPR023296">
    <property type="entry name" value="Glyco_hydro_beta-prop_sf"/>
</dbReference>
<dbReference type="Gene3D" id="2.115.10.20">
    <property type="entry name" value="Glycosyl hydrolase domain, family 43"/>
    <property type="match status" value="1"/>
</dbReference>
<reference evidence="7" key="2">
    <citation type="submission" date="2023-06" db="EMBL/GenBank/DDBJ databases">
        <authorList>
            <consortium name="Lawrence Berkeley National Laboratory"/>
            <person name="Haridas S."/>
            <person name="Hensen N."/>
            <person name="Bonometti L."/>
            <person name="Westerberg I."/>
            <person name="Brannstrom I.O."/>
            <person name="Guillou S."/>
            <person name="Cros-Aarteil S."/>
            <person name="Calhoun S."/>
            <person name="Kuo A."/>
            <person name="Mondo S."/>
            <person name="Pangilinan J."/>
            <person name="Riley R."/>
            <person name="Labutti K."/>
            <person name="Andreopoulos B."/>
            <person name="Lipzen A."/>
            <person name="Chen C."/>
            <person name="Yanf M."/>
            <person name="Daum C."/>
            <person name="Ng V."/>
            <person name="Clum A."/>
            <person name="Steindorff A."/>
            <person name="Ohm R."/>
            <person name="Martin F."/>
            <person name="Silar P."/>
            <person name="Natvig D."/>
            <person name="Lalanne C."/>
            <person name="Gautier V."/>
            <person name="Ament-Velasquez S.L."/>
            <person name="Kruys A."/>
            <person name="Hutchinson M.I."/>
            <person name="Powell A.J."/>
            <person name="Barry K."/>
            <person name="Miller A.N."/>
            <person name="Grigoriev I.V."/>
            <person name="Debuchy R."/>
            <person name="Gladieux P."/>
            <person name="Thoren M.H."/>
            <person name="Johannesson H."/>
        </authorList>
    </citation>
    <scope>NUCLEOTIDE SEQUENCE</scope>
    <source>
        <strain evidence="7">CBS 168.71</strain>
    </source>
</reference>
<dbReference type="GeneID" id="87838209"/>
<proteinExistence type="inferred from homology"/>
<organism evidence="7 8">
    <name type="scientific">Chaetomium fimeti</name>
    <dbReference type="NCBI Taxonomy" id="1854472"/>
    <lineage>
        <taxon>Eukaryota</taxon>
        <taxon>Fungi</taxon>
        <taxon>Dikarya</taxon>
        <taxon>Ascomycota</taxon>
        <taxon>Pezizomycotina</taxon>
        <taxon>Sordariomycetes</taxon>
        <taxon>Sordariomycetidae</taxon>
        <taxon>Sordariales</taxon>
        <taxon>Chaetomiaceae</taxon>
        <taxon>Chaetomium</taxon>
    </lineage>
</organism>
<dbReference type="InterPro" id="IPR013320">
    <property type="entry name" value="ConA-like_dom_sf"/>
</dbReference>
<feature type="domain" description="Beta-xylosidase C-terminal Concanavalin A-like" evidence="6">
    <location>
        <begin position="349"/>
        <end position="556"/>
    </location>
</feature>
<comment type="similarity">
    <text evidence="1 4">Belongs to the glycosyl hydrolase 43 family.</text>
</comment>
<dbReference type="InterPro" id="IPR006710">
    <property type="entry name" value="Glyco_hydro_43"/>
</dbReference>
<evidence type="ECO:0000256" key="4">
    <source>
        <dbReference type="RuleBase" id="RU361187"/>
    </source>
</evidence>
<comment type="caution">
    <text evidence="7">The sequence shown here is derived from an EMBL/GenBank/DDBJ whole genome shotgun (WGS) entry which is preliminary data.</text>
</comment>
<dbReference type="CDD" id="cd09001">
    <property type="entry name" value="GH43_FsAxh1-like"/>
    <property type="match status" value="1"/>
</dbReference>
<evidence type="ECO:0000259" key="6">
    <source>
        <dbReference type="Pfam" id="PF17851"/>
    </source>
</evidence>
<dbReference type="AlphaFoldDB" id="A0AAE0LSZ0"/>
<evidence type="ECO:0000256" key="3">
    <source>
        <dbReference type="ARBA" id="ARBA00023295"/>
    </source>
</evidence>
<feature type="chain" id="PRO_5041989924" evidence="5">
    <location>
        <begin position="26"/>
        <end position="559"/>
    </location>
</feature>
<name>A0AAE0LSZ0_9PEZI</name>
<protein>
    <submittedName>
        <fullName evidence="7">Arabinoxylan hydrolase</fullName>
    </submittedName>
</protein>
<keyword evidence="8" id="KW-1185">Reference proteome</keyword>
<evidence type="ECO:0000256" key="5">
    <source>
        <dbReference type="SAM" id="SignalP"/>
    </source>
</evidence>
<evidence type="ECO:0000313" key="7">
    <source>
        <dbReference type="EMBL" id="KAK3296403.1"/>
    </source>
</evidence>
<dbReference type="PANTHER" id="PTHR42812">
    <property type="entry name" value="BETA-XYLOSIDASE"/>
    <property type="match status" value="1"/>
</dbReference>
<dbReference type="GO" id="GO:0005975">
    <property type="term" value="P:carbohydrate metabolic process"/>
    <property type="evidence" value="ECO:0007669"/>
    <property type="project" value="InterPro"/>
</dbReference>
<dbReference type="SUPFAM" id="SSF75005">
    <property type="entry name" value="Arabinanase/levansucrase/invertase"/>
    <property type="match status" value="1"/>
</dbReference>
<evidence type="ECO:0000256" key="1">
    <source>
        <dbReference type="ARBA" id="ARBA00009865"/>
    </source>
</evidence>
<dbReference type="PANTHER" id="PTHR42812:SF15">
    <property type="entry name" value="HYDROLASE, PUTATIVE (AFU_ORTHOLOGUE AFUA_2G00930)-RELATED"/>
    <property type="match status" value="1"/>
</dbReference>
<dbReference type="SUPFAM" id="SSF49899">
    <property type="entry name" value="Concanavalin A-like lectins/glucanases"/>
    <property type="match status" value="1"/>
</dbReference>
<dbReference type="Pfam" id="PF04616">
    <property type="entry name" value="Glyco_hydro_43"/>
    <property type="match status" value="1"/>
</dbReference>
<keyword evidence="3 4" id="KW-0326">Glycosidase</keyword>